<name>A0ABT3LBT7_9CYAN</name>
<evidence type="ECO:0000313" key="1">
    <source>
        <dbReference type="EMBL" id="MCW6038986.1"/>
    </source>
</evidence>
<dbReference type="PROSITE" id="PS51257">
    <property type="entry name" value="PROKAR_LIPOPROTEIN"/>
    <property type="match status" value="1"/>
</dbReference>
<evidence type="ECO:0000313" key="2">
    <source>
        <dbReference type="Proteomes" id="UP001526426"/>
    </source>
</evidence>
<reference evidence="1 2" key="1">
    <citation type="submission" date="2021-08" db="EMBL/GenBank/DDBJ databases">
        <title>Draft genome sequence of Spirulina subsalsa with high tolerance to salinity and hype-accumulation of phycocyanin.</title>
        <authorList>
            <person name="Pei H."/>
            <person name="Jiang L."/>
        </authorList>
    </citation>
    <scope>NUCLEOTIDE SEQUENCE [LARGE SCALE GENOMIC DNA]</scope>
    <source>
        <strain evidence="1 2">FACHB-351</strain>
    </source>
</reference>
<organism evidence="1 2">
    <name type="scientific">Spirulina subsalsa FACHB-351</name>
    <dbReference type="NCBI Taxonomy" id="234711"/>
    <lineage>
        <taxon>Bacteria</taxon>
        <taxon>Bacillati</taxon>
        <taxon>Cyanobacteriota</taxon>
        <taxon>Cyanophyceae</taxon>
        <taxon>Spirulinales</taxon>
        <taxon>Spirulinaceae</taxon>
        <taxon>Spirulina</taxon>
    </lineage>
</organism>
<dbReference type="Proteomes" id="UP001526426">
    <property type="component" value="Unassembled WGS sequence"/>
</dbReference>
<dbReference type="RefSeq" id="WP_265266932.1">
    <property type="nucleotide sequence ID" value="NZ_JAIHOM010000225.1"/>
</dbReference>
<proteinExistence type="predicted"/>
<comment type="caution">
    <text evidence="1">The sequence shown here is derived from an EMBL/GenBank/DDBJ whole genome shotgun (WGS) entry which is preliminary data.</text>
</comment>
<dbReference type="EMBL" id="JAIHOM010000225">
    <property type="protein sequence ID" value="MCW6038986.1"/>
    <property type="molecule type" value="Genomic_DNA"/>
</dbReference>
<protein>
    <submittedName>
        <fullName evidence="1">Uncharacterized protein</fullName>
    </submittedName>
</protein>
<sequence>MMLNRLTVILASATVLTFLGGCEMINSINPFASEEETWVEEEIPPTEVAPAVPTSPTPFRDAVNKAMEAANAVQTAQTQAEWQQVAQTWQEAIALMQQVPADDPNYATAQEKVTEYQGYLEYAQTNASNTGQ</sequence>
<gene>
    <name evidence="1" type="ORF">K4A83_22425</name>
</gene>
<keyword evidence="2" id="KW-1185">Reference proteome</keyword>
<accession>A0ABT3LBT7</accession>